<dbReference type="PANTHER" id="PTHR48108">
    <property type="entry name" value="CBS DOMAIN-CONTAINING PROTEIN CBSX2, CHLOROPLASTIC"/>
    <property type="match status" value="1"/>
</dbReference>
<keyword evidence="2" id="KW-0129">CBS domain</keyword>
<evidence type="ECO:0000313" key="4">
    <source>
        <dbReference type="EMBL" id="HGQ35645.1"/>
    </source>
</evidence>
<dbReference type="PANTHER" id="PTHR48108:SF18">
    <property type="entry name" value="CBS DOMAIN-CONTAINING PROTEIN"/>
    <property type="match status" value="1"/>
</dbReference>
<dbReference type="SUPFAM" id="SSF54631">
    <property type="entry name" value="CBS-domain pair"/>
    <property type="match status" value="2"/>
</dbReference>
<sequence>MLMKTWCRCKDMSGVGDIAIEPPIILRSSMRIGEILPKLSELRIREAPVVNDSNELIGILSYRAILSKGVGRDTKVLTIMDPPYALNISDSIDRAIAQIVQWKARDIPVIDSFSKVVGYINRVMVLRYLLDHNLVPSEKVENVMSSPAITIQEWESIARARWLMVKNGFSRLPVVDRYERVVGVITLSDIVERLYRIKLSRRKGYEWIESEESFLAAPVSDFMTSPPITIPSSVTIIDALKLMLGRNIAGLPVVAGDDRPIGVLSGLDVLRRYIEASISVQPIEAKISTVAEIDEFTRSAIERIVNSYLAGFIRYINVLDFKLSVKEIGKPEESKNKDVRRGFEVSARITTDIGGFAAKSLCWDLPTCVREVMGILERRIRKQIEKRVVSKPGYKKSEE</sequence>
<evidence type="ECO:0000259" key="3">
    <source>
        <dbReference type="PROSITE" id="PS51371"/>
    </source>
</evidence>
<keyword evidence="1" id="KW-0677">Repeat</keyword>
<dbReference type="InterPro" id="IPR051462">
    <property type="entry name" value="CBS_domain-containing"/>
</dbReference>
<reference evidence="5" key="1">
    <citation type="journal article" date="2020" name="mSystems">
        <title>Genome- and Community-Level Interaction Insights into Carbon Utilization and Element Cycling Functions of Hydrothermarchaeota in Hydrothermal Sediment.</title>
        <authorList>
            <person name="Zhou Z."/>
            <person name="Liu Y."/>
            <person name="Xu W."/>
            <person name="Pan J."/>
            <person name="Luo Z.H."/>
            <person name="Li M."/>
        </authorList>
    </citation>
    <scope>NUCLEOTIDE SEQUENCE [LARGE SCALE GENOMIC DNA]</scope>
    <source>
        <strain evidence="5">SpSt-637</strain>
        <strain evidence="4">SpSt-667</strain>
    </source>
</reference>
<comment type="caution">
    <text evidence="5">The sequence shown here is derived from an EMBL/GenBank/DDBJ whole genome shotgun (WGS) entry which is preliminary data.</text>
</comment>
<dbReference type="CDD" id="cd02205">
    <property type="entry name" value="CBS_pair_SF"/>
    <property type="match status" value="1"/>
</dbReference>
<dbReference type="InterPro" id="IPR046342">
    <property type="entry name" value="CBS_dom_sf"/>
</dbReference>
<dbReference type="SMART" id="SM00116">
    <property type="entry name" value="CBS"/>
    <property type="match status" value="4"/>
</dbReference>
<evidence type="ECO:0000313" key="5">
    <source>
        <dbReference type="EMBL" id="HGQ63952.1"/>
    </source>
</evidence>
<protein>
    <submittedName>
        <fullName evidence="5">CBS domain-containing protein</fullName>
    </submittedName>
</protein>
<evidence type="ECO:0000256" key="1">
    <source>
        <dbReference type="ARBA" id="ARBA00022737"/>
    </source>
</evidence>
<accession>A0A7C4NSF1</accession>
<dbReference type="Pfam" id="PF00571">
    <property type="entry name" value="CBS"/>
    <property type="match status" value="4"/>
</dbReference>
<dbReference type="EMBL" id="DTCK01000016">
    <property type="protein sequence ID" value="HGQ35645.1"/>
    <property type="molecule type" value="Genomic_DNA"/>
</dbReference>
<evidence type="ECO:0000256" key="2">
    <source>
        <dbReference type="PROSITE-ProRule" id="PRU00703"/>
    </source>
</evidence>
<dbReference type="PROSITE" id="PS51371">
    <property type="entry name" value="CBS"/>
    <property type="match status" value="4"/>
</dbReference>
<proteinExistence type="predicted"/>
<feature type="domain" description="CBS" evidence="3">
    <location>
        <begin position="223"/>
        <end position="280"/>
    </location>
</feature>
<feature type="domain" description="CBS" evidence="3">
    <location>
        <begin position="144"/>
        <end position="200"/>
    </location>
</feature>
<dbReference type="AlphaFoldDB" id="A0A7C4NSF1"/>
<gene>
    <name evidence="5" type="ORF">ENU08_01755</name>
    <name evidence="4" type="ORF">ENU41_03085</name>
</gene>
<organism evidence="5">
    <name type="scientific">Ignisphaera aggregans</name>
    <dbReference type="NCBI Taxonomy" id="334771"/>
    <lineage>
        <taxon>Archaea</taxon>
        <taxon>Thermoproteota</taxon>
        <taxon>Thermoprotei</taxon>
        <taxon>Desulfurococcales</taxon>
        <taxon>Desulfurococcaceae</taxon>
        <taxon>Ignisphaera</taxon>
    </lineage>
</organism>
<dbReference type="Gene3D" id="3.10.580.10">
    <property type="entry name" value="CBS-domain"/>
    <property type="match status" value="3"/>
</dbReference>
<name>A0A7C4NSF1_9CREN</name>
<feature type="domain" description="CBS" evidence="3">
    <location>
        <begin position="79"/>
        <end position="137"/>
    </location>
</feature>
<dbReference type="EMBL" id="DTBD01000012">
    <property type="protein sequence ID" value="HGQ63952.1"/>
    <property type="molecule type" value="Genomic_DNA"/>
</dbReference>
<feature type="domain" description="CBS" evidence="3">
    <location>
        <begin position="19"/>
        <end position="76"/>
    </location>
</feature>
<dbReference type="InterPro" id="IPR000644">
    <property type="entry name" value="CBS_dom"/>
</dbReference>